<keyword evidence="6 11" id="KW-0808">Transferase</keyword>
<keyword evidence="8 11" id="KW-0443">Lipid metabolism</keyword>
<dbReference type="EC" id="2.3.1.20" evidence="4 11"/>
<evidence type="ECO:0000259" key="13">
    <source>
        <dbReference type="Pfam" id="PF03007"/>
    </source>
</evidence>
<evidence type="ECO:0000313" key="15">
    <source>
        <dbReference type="EMBL" id="CAA9372162.1"/>
    </source>
</evidence>
<proteinExistence type="inferred from homology"/>
<keyword evidence="5 11" id="KW-0444">Lipid biosynthesis</keyword>
<evidence type="ECO:0000256" key="9">
    <source>
        <dbReference type="ARBA" id="ARBA00023315"/>
    </source>
</evidence>
<evidence type="ECO:0000256" key="12">
    <source>
        <dbReference type="SAM" id="MobiDB-lite"/>
    </source>
</evidence>
<dbReference type="Pfam" id="PF06974">
    <property type="entry name" value="WS_DGAT_C"/>
    <property type="match status" value="1"/>
</dbReference>
<dbReference type="GO" id="GO:0006071">
    <property type="term" value="P:glycerol metabolic process"/>
    <property type="evidence" value="ECO:0007669"/>
    <property type="project" value="UniProtKB-KW"/>
</dbReference>
<dbReference type="InterPro" id="IPR045034">
    <property type="entry name" value="O-acyltransferase_WSD1-like"/>
</dbReference>
<evidence type="ECO:0000259" key="14">
    <source>
        <dbReference type="Pfam" id="PF06974"/>
    </source>
</evidence>
<dbReference type="GO" id="GO:0005886">
    <property type="term" value="C:plasma membrane"/>
    <property type="evidence" value="ECO:0007669"/>
    <property type="project" value="TreeGrafter"/>
</dbReference>
<dbReference type="InterPro" id="IPR014292">
    <property type="entry name" value="Acyl_transf_WS/DGAT"/>
</dbReference>
<evidence type="ECO:0000256" key="5">
    <source>
        <dbReference type="ARBA" id="ARBA00022516"/>
    </source>
</evidence>
<dbReference type="PANTHER" id="PTHR31650">
    <property type="entry name" value="O-ACYLTRANSFERASE (WSD1-LIKE) FAMILY PROTEIN"/>
    <property type="match status" value="1"/>
</dbReference>
<evidence type="ECO:0000256" key="2">
    <source>
        <dbReference type="ARBA" id="ARBA00005189"/>
    </source>
</evidence>
<dbReference type="AlphaFoldDB" id="A0A6J4MXY7"/>
<evidence type="ECO:0000256" key="3">
    <source>
        <dbReference type="ARBA" id="ARBA00009587"/>
    </source>
</evidence>
<dbReference type="GO" id="GO:0051701">
    <property type="term" value="P:biological process involved in interaction with host"/>
    <property type="evidence" value="ECO:0007669"/>
    <property type="project" value="TreeGrafter"/>
</dbReference>
<name>A0A6J4MXY7_9ACTN</name>
<dbReference type="NCBIfam" id="TIGR02946">
    <property type="entry name" value="acyl_WS_DGAT"/>
    <property type="match status" value="1"/>
</dbReference>
<gene>
    <name evidence="15" type="ORF">AVDCRST_MAG75-170</name>
</gene>
<feature type="domain" description="O-acyltransferase WSD1 C-terminal" evidence="14">
    <location>
        <begin position="324"/>
        <end position="467"/>
    </location>
</feature>
<protein>
    <recommendedName>
        <fullName evidence="4 11">Diacylglycerol O-acyltransferase</fullName>
        <ecNumber evidence="4 11">2.3.1.20</ecNumber>
    </recommendedName>
</protein>
<keyword evidence="7 11" id="KW-0319">Glycerol metabolism</keyword>
<evidence type="ECO:0000256" key="7">
    <source>
        <dbReference type="ARBA" id="ARBA00022798"/>
    </source>
</evidence>
<comment type="pathway">
    <text evidence="2">Lipid metabolism.</text>
</comment>
<dbReference type="GO" id="GO:0019432">
    <property type="term" value="P:triglyceride biosynthetic process"/>
    <property type="evidence" value="ECO:0007669"/>
    <property type="project" value="UniProtKB-UniPathway"/>
</dbReference>
<dbReference type="PANTHER" id="PTHR31650:SF1">
    <property type="entry name" value="WAX ESTER SYNTHASE_DIACYLGLYCEROL ACYLTRANSFERASE 4-RELATED"/>
    <property type="match status" value="1"/>
</dbReference>
<dbReference type="Pfam" id="PF03007">
    <property type="entry name" value="WS_DGAT_cat"/>
    <property type="match status" value="1"/>
</dbReference>
<dbReference type="InterPro" id="IPR004255">
    <property type="entry name" value="O-acyltransferase_WSD1_N"/>
</dbReference>
<dbReference type="SUPFAM" id="SSF52777">
    <property type="entry name" value="CoA-dependent acyltransferases"/>
    <property type="match status" value="1"/>
</dbReference>
<feature type="compositionally biased region" description="Low complexity" evidence="12">
    <location>
        <begin position="553"/>
        <end position="566"/>
    </location>
</feature>
<evidence type="ECO:0000256" key="8">
    <source>
        <dbReference type="ARBA" id="ARBA00023098"/>
    </source>
</evidence>
<feature type="compositionally biased region" description="Low complexity" evidence="12">
    <location>
        <begin position="573"/>
        <end position="582"/>
    </location>
</feature>
<dbReference type="EMBL" id="CADCUO010000011">
    <property type="protein sequence ID" value="CAA9372162.1"/>
    <property type="molecule type" value="Genomic_DNA"/>
</dbReference>
<dbReference type="GO" id="GO:0071731">
    <property type="term" value="P:response to nitric oxide"/>
    <property type="evidence" value="ECO:0007669"/>
    <property type="project" value="TreeGrafter"/>
</dbReference>
<evidence type="ECO:0000256" key="10">
    <source>
        <dbReference type="ARBA" id="ARBA00048109"/>
    </source>
</evidence>
<comment type="pathway">
    <text evidence="1 11">Glycerolipid metabolism; triacylglycerol biosynthesis.</text>
</comment>
<evidence type="ECO:0000256" key="1">
    <source>
        <dbReference type="ARBA" id="ARBA00004771"/>
    </source>
</evidence>
<sequence length="589" mass="62615">MPDRLTPLEVSLLALDTAHTPSHVGTVDVFDVGGQEFDYQKLIALIRERIAFVPRYRQRVRSVPARLAGPVWVDDEDFDLTFHVRRSALPRPGTVEQLREFVGRVMARRMDRSRPLWEMYLVEGLEDNRFALVSKSHLSLVDGIDTVDIGQVLLDAQVAATAGPTRTWQPLPEPSSAELLASALWQSAQDPVLALENVRGAVTGALGVAVAVGEAVGGVGGALGELAASALRGGRPPADSPLTGPVSEQRRFATVAAPLANFRAVRVEHDHTVNDVVLAVIAGGLRSWLLTRGESLSSSSTLTALVPMSVTDDRGGEPTSLGCQVAPHLQTLPIGEPNPLVRLHQVAYGTRAHKDTGRSVAARTLSDIAGFAPTTLHALGVRVSTETVRKQHDLLVTNVPGPQIPLYAAGSDMLASYPVLPLSPGHLLAIGVTSYNEKVFFGLTADRDAINDLDVLAQCLQDALEELVDTTVRAAATRQPTRKASPAAQRAAAKKAAARAEAARQASAQKRAAVRKIAATAAEIGATGLTPRKASAATRTSKRTPRAAEPAKRAAPTPRTVKKAAATPPPRAPEWTAEAARPTQREDRG</sequence>
<dbReference type="InterPro" id="IPR009721">
    <property type="entry name" value="O-acyltransferase_WSD1_C"/>
</dbReference>
<dbReference type="GO" id="GO:0001666">
    <property type="term" value="P:response to hypoxia"/>
    <property type="evidence" value="ECO:0007669"/>
    <property type="project" value="TreeGrafter"/>
</dbReference>
<dbReference type="UniPathway" id="UPA00282"/>
<feature type="region of interest" description="Disordered" evidence="12">
    <location>
        <begin position="529"/>
        <end position="589"/>
    </location>
</feature>
<comment type="similarity">
    <text evidence="3 11">Belongs to the long-chain O-acyltransferase family.</text>
</comment>
<evidence type="ECO:0000256" key="6">
    <source>
        <dbReference type="ARBA" id="ARBA00022679"/>
    </source>
</evidence>
<comment type="catalytic activity">
    <reaction evidence="10 11">
        <text>an acyl-CoA + a 1,2-diacyl-sn-glycerol = a triacyl-sn-glycerol + CoA</text>
        <dbReference type="Rhea" id="RHEA:10868"/>
        <dbReference type="ChEBI" id="CHEBI:17815"/>
        <dbReference type="ChEBI" id="CHEBI:57287"/>
        <dbReference type="ChEBI" id="CHEBI:58342"/>
        <dbReference type="ChEBI" id="CHEBI:64615"/>
        <dbReference type="EC" id="2.3.1.20"/>
    </reaction>
</comment>
<feature type="domain" description="O-acyltransferase WSD1-like N-terminal" evidence="13">
    <location>
        <begin position="5"/>
        <end position="277"/>
    </location>
</feature>
<organism evidence="15">
    <name type="scientific">uncultured Propionibacteriaceae bacterium</name>
    <dbReference type="NCBI Taxonomy" id="257457"/>
    <lineage>
        <taxon>Bacteria</taxon>
        <taxon>Bacillati</taxon>
        <taxon>Actinomycetota</taxon>
        <taxon>Actinomycetes</taxon>
        <taxon>Propionibacteriales</taxon>
        <taxon>Propionibacteriaceae</taxon>
        <taxon>environmental samples</taxon>
    </lineage>
</organism>
<dbReference type="GO" id="GO:0004144">
    <property type="term" value="F:diacylglycerol O-acyltransferase activity"/>
    <property type="evidence" value="ECO:0007669"/>
    <property type="project" value="UniProtKB-EC"/>
</dbReference>
<keyword evidence="9 11" id="KW-0012">Acyltransferase</keyword>
<accession>A0A6J4MXY7</accession>
<reference evidence="15" key="1">
    <citation type="submission" date="2020-02" db="EMBL/GenBank/DDBJ databases">
        <authorList>
            <person name="Meier V. D."/>
        </authorList>
    </citation>
    <scope>NUCLEOTIDE SEQUENCE</scope>
    <source>
        <strain evidence="15">AVDCRST_MAG75</strain>
    </source>
</reference>
<evidence type="ECO:0000256" key="11">
    <source>
        <dbReference type="RuleBase" id="RU361241"/>
    </source>
</evidence>
<evidence type="ECO:0000256" key="4">
    <source>
        <dbReference type="ARBA" id="ARBA00013244"/>
    </source>
</evidence>